<proteinExistence type="predicted"/>
<organism evidence="1 2">
    <name type="scientific">Medusavirus stheno T3</name>
    <dbReference type="NCBI Taxonomy" id="3069717"/>
    <lineage>
        <taxon>Viruses</taxon>
        <taxon>Varidnaviria</taxon>
        <taxon>Bamfordvirae</taxon>
        <taxon>Nucleocytoviricota</taxon>
        <taxon>Megaviricetes</taxon>
        <taxon>Mamonoviridae</taxon>
        <taxon>Medusavirus</taxon>
        <taxon>Medusavirus sthenus</taxon>
    </lineage>
</organism>
<dbReference type="KEGG" id="vg:80543680"/>
<accession>A0A7S8BD50</accession>
<keyword evidence="2" id="KW-1185">Reference proteome</keyword>
<evidence type="ECO:0000313" key="1">
    <source>
        <dbReference type="EMBL" id="QPB44484.1"/>
    </source>
</evidence>
<evidence type="ECO:0000313" key="2">
    <source>
        <dbReference type="Proteomes" id="UP001162098"/>
    </source>
</evidence>
<reference evidence="1 2" key="1">
    <citation type="submission" date="2020-09" db="EMBL/GenBank/DDBJ databases">
        <authorList>
            <person name="Zhang R."/>
            <person name="Garcia K."/>
            <person name="Ogata H."/>
        </authorList>
    </citation>
    <scope>NUCLEOTIDE SEQUENCE [LARGE SCALE GENOMIC DNA]</scope>
    <source>
        <strain evidence="2">stheno</strain>
    </source>
</reference>
<protein>
    <submittedName>
        <fullName evidence="1">Uncharacterized protein</fullName>
    </submittedName>
</protein>
<dbReference type="EMBL" id="MW018138">
    <property type="protein sequence ID" value="QPB44484.1"/>
    <property type="molecule type" value="Genomic_DNA"/>
</dbReference>
<sequence>MTTTFAVDDYYWFGVATKCEACDAKTTEALALHPSSDLHGHALVVCRPCFAQLDVAISAAHGVYADVASLMRRRAEAVILQNFEEEEVVWLPHVGI</sequence>
<dbReference type="Proteomes" id="UP001162098">
    <property type="component" value="Segment"/>
</dbReference>
<name>A0A7S8BD50_9VIRU</name>